<dbReference type="PANTHER" id="PTHR45831">
    <property type="entry name" value="LD24721P"/>
    <property type="match status" value="1"/>
</dbReference>
<evidence type="ECO:0000256" key="3">
    <source>
        <dbReference type="ARBA" id="ARBA00022803"/>
    </source>
</evidence>
<dbReference type="Proteomes" id="UP001291623">
    <property type="component" value="Unassembled WGS sequence"/>
</dbReference>
<dbReference type="InterPro" id="IPR011990">
    <property type="entry name" value="TPR-like_helical_dom_sf"/>
</dbReference>
<dbReference type="GO" id="GO:0016020">
    <property type="term" value="C:membrane"/>
    <property type="evidence" value="ECO:0007669"/>
    <property type="project" value="TreeGrafter"/>
</dbReference>
<dbReference type="Pfam" id="PF16546">
    <property type="entry name" value="SGTA_dimer"/>
    <property type="match status" value="1"/>
</dbReference>
<feature type="compositionally biased region" description="Polar residues" evidence="5">
    <location>
        <begin position="447"/>
        <end position="458"/>
    </location>
</feature>
<feature type="region of interest" description="Disordered" evidence="5">
    <location>
        <begin position="82"/>
        <end position="103"/>
    </location>
</feature>
<evidence type="ECO:0000256" key="2">
    <source>
        <dbReference type="ARBA" id="ARBA00022737"/>
    </source>
</evidence>
<feature type="region of interest" description="Disordered" evidence="5">
    <location>
        <begin position="326"/>
        <end position="371"/>
    </location>
</feature>
<dbReference type="GO" id="GO:0060090">
    <property type="term" value="F:molecular adaptor activity"/>
    <property type="evidence" value="ECO:0007669"/>
    <property type="project" value="TreeGrafter"/>
</dbReference>
<evidence type="ECO:0000313" key="8">
    <source>
        <dbReference type="Proteomes" id="UP001291623"/>
    </source>
</evidence>
<organism evidence="7 8">
    <name type="scientific">Anisodus tanguticus</name>
    <dbReference type="NCBI Taxonomy" id="243964"/>
    <lineage>
        <taxon>Eukaryota</taxon>
        <taxon>Viridiplantae</taxon>
        <taxon>Streptophyta</taxon>
        <taxon>Embryophyta</taxon>
        <taxon>Tracheophyta</taxon>
        <taxon>Spermatophyta</taxon>
        <taxon>Magnoliopsida</taxon>
        <taxon>eudicotyledons</taxon>
        <taxon>Gunneridae</taxon>
        <taxon>Pentapetalae</taxon>
        <taxon>asterids</taxon>
        <taxon>lamiids</taxon>
        <taxon>Solanales</taxon>
        <taxon>Solanaceae</taxon>
        <taxon>Solanoideae</taxon>
        <taxon>Hyoscyameae</taxon>
        <taxon>Anisodus</taxon>
    </lineage>
</organism>
<gene>
    <name evidence="7" type="ORF">RND71_028240</name>
</gene>
<dbReference type="PANTHER" id="PTHR45831:SF2">
    <property type="entry name" value="LD24721P"/>
    <property type="match status" value="1"/>
</dbReference>
<protein>
    <recommendedName>
        <fullName evidence="6">SGTA homodimerisation domain-containing protein</fullName>
    </recommendedName>
</protein>
<dbReference type="GO" id="GO:0072380">
    <property type="term" value="C:TRC complex"/>
    <property type="evidence" value="ECO:0007669"/>
    <property type="project" value="TreeGrafter"/>
</dbReference>
<comment type="caution">
    <text evidence="7">The sequence shown here is derived from an EMBL/GenBank/DDBJ whole genome shotgun (WGS) entry which is preliminary data.</text>
</comment>
<proteinExistence type="inferred from homology"/>
<comment type="similarity">
    <text evidence="1">Belongs to the SGT family.</text>
</comment>
<dbReference type="Pfam" id="PF13431">
    <property type="entry name" value="TPR_17"/>
    <property type="match status" value="1"/>
</dbReference>
<dbReference type="FunFam" id="1.25.40.10:FF:000330">
    <property type="entry name" value="Tetratricopeptide repeat (TPR)-like superfamily protein"/>
    <property type="match status" value="1"/>
</dbReference>
<dbReference type="AlphaFoldDB" id="A0AAE1RKR1"/>
<feature type="domain" description="SGTA homodimerisation" evidence="6">
    <location>
        <begin position="12"/>
        <end position="65"/>
    </location>
</feature>
<feature type="region of interest" description="Disordered" evidence="5">
    <location>
        <begin position="387"/>
        <end position="406"/>
    </location>
</feature>
<dbReference type="InterPro" id="IPR032374">
    <property type="entry name" value="SGTA_dimer"/>
</dbReference>
<dbReference type="SUPFAM" id="SSF48452">
    <property type="entry name" value="TPR-like"/>
    <property type="match status" value="1"/>
</dbReference>
<evidence type="ECO:0000259" key="6">
    <source>
        <dbReference type="Pfam" id="PF16546"/>
    </source>
</evidence>
<dbReference type="PROSITE" id="PS50005">
    <property type="entry name" value="TPR"/>
    <property type="match status" value="1"/>
</dbReference>
<dbReference type="SMART" id="SM00028">
    <property type="entry name" value="TPR"/>
    <property type="match status" value="3"/>
</dbReference>
<dbReference type="Gene3D" id="1.20.5.420">
    <property type="entry name" value="Immunoglobulin FC, subunit C"/>
    <property type="match status" value="1"/>
</dbReference>
<keyword evidence="2" id="KW-0677">Repeat</keyword>
<feature type="region of interest" description="Disordered" evidence="5">
    <location>
        <begin position="436"/>
        <end position="458"/>
    </location>
</feature>
<keyword evidence="8" id="KW-1185">Reference proteome</keyword>
<accession>A0AAE1RKR1</accession>
<reference evidence="7" key="1">
    <citation type="submission" date="2023-12" db="EMBL/GenBank/DDBJ databases">
        <title>Genome assembly of Anisodus tanguticus.</title>
        <authorList>
            <person name="Wang Y.-J."/>
        </authorList>
    </citation>
    <scope>NUCLEOTIDE SEQUENCE</scope>
    <source>
        <strain evidence="7">KB-2021</strain>
        <tissue evidence="7">Leaf</tissue>
    </source>
</reference>
<dbReference type="InterPro" id="IPR047150">
    <property type="entry name" value="SGT"/>
</dbReference>
<dbReference type="InterPro" id="IPR019734">
    <property type="entry name" value="TPR_rpt"/>
</dbReference>
<dbReference type="GO" id="GO:0006620">
    <property type="term" value="P:post-translational protein targeting to endoplasmic reticulum membrane"/>
    <property type="evidence" value="ECO:0007669"/>
    <property type="project" value="TreeGrafter"/>
</dbReference>
<feature type="compositionally biased region" description="Low complexity" evidence="5">
    <location>
        <begin position="335"/>
        <end position="348"/>
    </location>
</feature>
<evidence type="ECO:0000256" key="1">
    <source>
        <dbReference type="ARBA" id="ARBA00008175"/>
    </source>
</evidence>
<evidence type="ECO:0000256" key="4">
    <source>
        <dbReference type="PROSITE-ProRule" id="PRU00339"/>
    </source>
</evidence>
<dbReference type="EMBL" id="JAVYJV010000015">
    <property type="protein sequence ID" value="KAK4352722.1"/>
    <property type="molecule type" value="Genomic_DNA"/>
</dbReference>
<feature type="compositionally biased region" description="Polar residues" evidence="5">
    <location>
        <begin position="86"/>
        <end position="95"/>
    </location>
</feature>
<name>A0AAE1RKR1_9SOLA</name>
<evidence type="ECO:0000256" key="5">
    <source>
        <dbReference type="SAM" id="MobiDB-lite"/>
    </source>
</evidence>
<evidence type="ECO:0000313" key="7">
    <source>
        <dbReference type="EMBL" id="KAK4352722.1"/>
    </source>
</evidence>
<keyword evidence="3 4" id="KW-0802">TPR repeat</keyword>
<sequence>MAKLKTDSPLSRRIVLSFLRFLDSVEPASGVDDEGLEVTKQCLSEAFKIDPSSYASSSDSLVDIFSSREAVDQSQINVDLRHDASSSDAPCTSSGKKAEDGTKEAHTFDASSCALSSLYQIRHPNVLNLVLPSICFLPQHMFVEVAGISKDELFGQFFYALEKAHYFRSLPDGGDDQAQLDRASRIFHTALEEMQKSGCAMLDRNNLAEILKSQGNKAMQSKLYPDAIELYSFAIALCEDNAVYYCNRAAALTQIHQYEPAVQDCLKSIAINPNYCKAYSRLGFVYYAQGKYRDAIDKGFTKALQLDPNNDSIKENIWVAEQKLKEEQQKRENDQSSTSSSHGQDSNHQPGGAPRSHTMPPPFASMSFDGNDIPDLTNVFMNMTRDAFQGQHGPNGPEGNADSTNEAGIRIGRNINVDFGEEIPEELTGALRSVMEMFSGGQPPRNPQDSMNGRSTPN</sequence>
<feature type="repeat" description="TPR" evidence="4">
    <location>
        <begin position="276"/>
        <end position="310"/>
    </location>
</feature>
<dbReference type="Gene3D" id="1.25.40.10">
    <property type="entry name" value="Tetratricopeptide repeat domain"/>
    <property type="match status" value="1"/>
</dbReference>